<proteinExistence type="predicted"/>
<sequence length="474" mass="49541">MTSCNASRRAFLRHAGRFALAGTAAPLALNLAALGEAAAFTASDYKALVCVFLYGGMDHANTLVHADATRHAQYAAIRRGLAVPLNQLDATRLQPAQALPEGQAFALHPAMPELSALFNQGKAGVLFNVGPLIAPLTKAQFNSGDTLRYPVPPKLFSHNDHASIWQSSDVEGSVSGWGGRLGDLALAGNGSSVFTCISAAGQAVFVSGQSAVGYQVTHEGPVALRPFQNGVLGSQAMVPFLRELITQARGHELEAAYNQVMARSITAGTQLSAALAPVPVQPGFPAGNSLADQLQIVVRIMAARQSLGVKRQVFMVALPGFDHHDGLLGAHPALVGTLSKALQAFYSATESLGLASQVTTFTASDFGRALSSNGDGTDHGWGGHHFVLGGAVKGQAFYGTPPPPSVGESTAPEDQWHVGNGRLLPTSSVDQFGATLGRWFGASESELRTVFPNLHNFGGSLGAQAYPIDLGFMR</sequence>
<dbReference type="RefSeq" id="WP_198112987.1">
    <property type="nucleotide sequence ID" value="NZ_JAEDAK010000019.1"/>
</dbReference>
<name>A0A931J6M0_9BURK</name>
<dbReference type="EMBL" id="JAEDAK010000019">
    <property type="protein sequence ID" value="MBH9579221.1"/>
    <property type="molecule type" value="Genomic_DNA"/>
</dbReference>
<dbReference type="PANTHER" id="PTHR43737:SF1">
    <property type="entry name" value="DUF1501 DOMAIN-CONTAINING PROTEIN"/>
    <property type="match status" value="1"/>
</dbReference>
<dbReference type="AlphaFoldDB" id="A0A931J6M0"/>
<gene>
    <name evidence="2" type="ORF">I7X39_20190</name>
</gene>
<dbReference type="PANTHER" id="PTHR43737">
    <property type="entry name" value="BLL7424 PROTEIN"/>
    <property type="match status" value="1"/>
</dbReference>
<evidence type="ECO:0000256" key="1">
    <source>
        <dbReference type="SAM" id="SignalP"/>
    </source>
</evidence>
<feature type="signal peptide" evidence="1">
    <location>
        <begin position="1"/>
        <end position="21"/>
    </location>
</feature>
<feature type="chain" id="PRO_5037716870" evidence="1">
    <location>
        <begin position="22"/>
        <end position="474"/>
    </location>
</feature>
<organism evidence="2 3">
    <name type="scientific">Inhella proteolytica</name>
    <dbReference type="NCBI Taxonomy" id="2795029"/>
    <lineage>
        <taxon>Bacteria</taxon>
        <taxon>Pseudomonadati</taxon>
        <taxon>Pseudomonadota</taxon>
        <taxon>Betaproteobacteria</taxon>
        <taxon>Burkholderiales</taxon>
        <taxon>Sphaerotilaceae</taxon>
        <taxon>Inhella</taxon>
    </lineage>
</organism>
<dbReference type="Pfam" id="PF07394">
    <property type="entry name" value="DUF1501"/>
    <property type="match status" value="1"/>
</dbReference>
<keyword evidence="3" id="KW-1185">Reference proteome</keyword>
<comment type="caution">
    <text evidence="2">The sequence shown here is derived from an EMBL/GenBank/DDBJ whole genome shotgun (WGS) entry which is preliminary data.</text>
</comment>
<evidence type="ECO:0000313" key="3">
    <source>
        <dbReference type="Proteomes" id="UP000613266"/>
    </source>
</evidence>
<dbReference type="InterPro" id="IPR006311">
    <property type="entry name" value="TAT_signal"/>
</dbReference>
<keyword evidence="1" id="KW-0732">Signal</keyword>
<dbReference type="Proteomes" id="UP000613266">
    <property type="component" value="Unassembled WGS sequence"/>
</dbReference>
<reference evidence="2" key="1">
    <citation type="submission" date="2020-12" db="EMBL/GenBank/DDBJ databases">
        <title>The genome sequence of Inhella sp. 1Y17.</title>
        <authorList>
            <person name="Liu Y."/>
        </authorList>
    </citation>
    <scope>NUCLEOTIDE SEQUENCE</scope>
    <source>
        <strain evidence="2">1Y17</strain>
    </source>
</reference>
<dbReference type="InterPro" id="IPR010869">
    <property type="entry name" value="DUF1501"/>
</dbReference>
<accession>A0A931J6M0</accession>
<evidence type="ECO:0000313" key="2">
    <source>
        <dbReference type="EMBL" id="MBH9579221.1"/>
    </source>
</evidence>
<dbReference type="PROSITE" id="PS51318">
    <property type="entry name" value="TAT"/>
    <property type="match status" value="1"/>
</dbReference>
<protein>
    <submittedName>
        <fullName evidence="2">DUF1501 domain-containing protein</fullName>
    </submittedName>
</protein>